<gene>
    <name evidence="1" type="ORF">QQS21_008692</name>
</gene>
<proteinExistence type="predicted"/>
<dbReference type="Proteomes" id="UP001251528">
    <property type="component" value="Unassembled WGS sequence"/>
</dbReference>
<evidence type="ECO:0000313" key="2">
    <source>
        <dbReference type="Proteomes" id="UP001251528"/>
    </source>
</evidence>
<evidence type="ECO:0000313" key="1">
    <source>
        <dbReference type="EMBL" id="KAK2593604.1"/>
    </source>
</evidence>
<protein>
    <submittedName>
        <fullName evidence="1">Uncharacterized protein</fullName>
    </submittedName>
</protein>
<sequence>MDAQQDQATDFEPQRQYIKQEEITVNIFNRNSETSPSAFTDLSFDRLELGELIHRLNHAGHIVLSIAYNGNVADIVCVCKSDGWIEAVREQGCE</sequence>
<dbReference type="EMBL" id="JASWJB010000204">
    <property type="protein sequence ID" value="KAK2593604.1"/>
    <property type="molecule type" value="Genomic_DNA"/>
</dbReference>
<name>A0AAJ0CII4_9HYPO</name>
<keyword evidence="2" id="KW-1185">Reference proteome</keyword>
<accession>A0AAJ0CII4</accession>
<reference evidence="1" key="1">
    <citation type="submission" date="2023-06" db="EMBL/GenBank/DDBJ databases">
        <title>Conoideocrella luteorostrata (Hypocreales: Clavicipitaceae), a potential biocontrol fungus for elongate hemlock scale in United States Christmas tree production areas.</title>
        <authorList>
            <person name="Barrett H."/>
            <person name="Lovett B."/>
            <person name="Macias A.M."/>
            <person name="Stajich J.E."/>
            <person name="Kasson M.T."/>
        </authorList>
    </citation>
    <scope>NUCLEOTIDE SEQUENCE</scope>
    <source>
        <strain evidence="1">ARSEF 14590</strain>
    </source>
</reference>
<comment type="caution">
    <text evidence="1">The sequence shown here is derived from an EMBL/GenBank/DDBJ whole genome shotgun (WGS) entry which is preliminary data.</text>
</comment>
<dbReference type="AlphaFoldDB" id="A0AAJ0CII4"/>
<organism evidence="1 2">
    <name type="scientific">Conoideocrella luteorostrata</name>
    <dbReference type="NCBI Taxonomy" id="1105319"/>
    <lineage>
        <taxon>Eukaryota</taxon>
        <taxon>Fungi</taxon>
        <taxon>Dikarya</taxon>
        <taxon>Ascomycota</taxon>
        <taxon>Pezizomycotina</taxon>
        <taxon>Sordariomycetes</taxon>
        <taxon>Hypocreomycetidae</taxon>
        <taxon>Hypocreales</taxon>
        <taxon>Clavicipitaceae</taxon>
        <taxon>Conoideocrella</taxon>
    </lineage>
</organism>